<dbReference type="KEGG" id="tig:THII_3703"/>
<dbReference type="InterPro" id="IPR016181">
    <property type="entry name" value="Acyl_CoA_acyltransferase"/>
</dbReference>
<evidence type="ECO:0000313" key="2">
    <source>
        <dbReference type="Proteomes" id="UP000031623"/>
    </source>
</evidence>
<gene>
    <name evidence="1" type="ORF">THII_3703</name>
</gene>
<dbReference type="Proteomes" id="UP000031623">
    <property type="component" value="Chromosome"/>
</dbReference>
<reference evidence="1" key="1">
    <citation type="journal article" date="2014" name="ISME J.">
        <title>Ecophysiology of Thioploca ingrica as revealed by the complete genome sequence supplemented with proteomic evidence.</title>
        <authorList>
            <person name="Kojima H."/>
            <person name="Ogura Y."/>
            <person name="Yamamoto N."/>
            <person name="Togashi T."/>
            <person name="Mori H."/>
            <person name="Watanabe T."/>
            <person name="Nemoto F."/>
            <person name="Kurokawa K."/>
            <person name="Hayashi T."/>
            <person name="Fukui M."/>
        </authorList>
    </citation>
    <scope>NUCLEOTIDE SEQUENCE [LARGE SCALE GENOMIC DNA]</scope>
</reference>
<name>A0A090AQP9_9GAMM</name>
<dbReference type="HOGENOM" id="CLU_811184_0_0_6"/>
<dbReference type="EMBL" id="AP014633">
    <property type="protein sequence ID" value="BAP58000.1"/>
    <property type="molecule type" value="Genomic_DNA"/>
</dbReference>
<sequence>MPLSIICAMENRKFRNYLCGLIYGDSFRELNLGWVWYWNAIRIARKAKYDCAIMLVEVHNSLGEILNSKKWFYIPQWVKGEVDIPIGPLVLQDRSLKSDLRRIRKNALQYQVCRDPESLSDFYYHMHIPYITTSHGNCAHISPFEEMKRGLTSGDLLFVTKQGERIAGALILYEETGARLRSFGVRDGNNKYLVDGVIGALYYYSLLYLESKGVNKVNFGWSRSFLRDGVLRYKAKWSQRLFGTSRNGFALRVLSDTQAVREFLYRNPFIFKHQKLLYGAYFIDSSESLSPEEFKKIDDDYCLFGLSKLFVYRIVSSTPVNRVKVPPEQATRVALEEIAWKN</sequence>
<dbReference type="SUPFAM" id="SSF55729">
    <property type="entry name" value="Acyl-CoA N-acyltransferases (Nat)"/>
    <property type="match status" value="1"/>
</dbReference>
<accession>A0A090AQP9</accession>
<dbReference type="AlphaFoldDB" id="A0A090AQP9"/>
<evidence type="ECO:0000313" key="1">
    <source>
        <dbReference type="EMBL" id="BAP58000.1"/>
    </source>
</evidence>
<organism evidence="1 2">
    <name type="scientific">Thioploca ingrica</name>
    <dbReference type="NCBI Taxonomy" id="40754"/>
    <lineage>
        <taxon>Bacteria</taxon>
        <taxon>Pseudomonadati</taxon>
        <taxon>Pseudomonadota</taxon>
        <taxon>Gammaproteobacteria</taxon>
        <taxon>Thiotrichales</taxon>
        <taxon>Thiotrichaceae</taxon>
        <taxon>Thioploca</taxon>
    </lineage>
</organism>
<keyword evidence="2" id="KW-1185">Reference proteome</keyword>
<evidence type="ECO:0008006" key="3">
    <source>
        <dbReference type="Google" id="ProtNLM"/>
    </source>
</evidence>
<dbReference type="Gene3D" id="3.40.630.30">
    <property type="match status" value="1"/>
</dbReference>
<protein>
    <recommendedName>
        <fullName evidence="3">BioF2-like acetyltransferase domain-containing protein</fullName>
    </recommendedName>
</protein>
<proteinExistence type="predicted"/>